<feature type="domain" description="C2H2-type" evidence="3">
    <location>
        <begin position="234"/>
        <end position="256"/>
    </location>
</feature>
<dbReference type="InterPro" id="IPR039136">
    <property type="entry name" value="NUFIP1-like"/>
</dbReference>
<evidence type="ECO:0000259" key="3">
    <source>
        <dbReference type="PROSITE" id="PS50157"/>
    </source>
</evidence>
<dbReference type="SMART" id="SM00355">
    <property type="entry name" value="ZnF_C2H2"/>
    <property type="match status" value="2"/>
</dbReference>
<feature type="region of interest" description="Disordered" evidence="2">
    <location>
        <begin position="17"/>
        <end position="69"/>
    </location>
</feature>
<keyword evidence="1" id="KW-0862">Zinc</keyword>
<dbReference type="GO" id="GO:0003723">
    <property type="term" value="F:RNA binding"/>
    <property type="evidence" value="ECO:0007669"/>
    <property type="project" value="InterPro"/>
</dbReference>
<dbReference type="EMBL" id="JAWNGG020000199">
    <property type="protein sequence ID" value="KAK9296963.1"/>
    <property type="molecule type" value="Genomic_DNA"/>
</dbReference>
<gene>
    <name evidence="4" type="ORF">QLX08_009158</name>
</gene>
<proteinExistence type="predicted"/>
<dbReference type="Proteomes" id="UP001432146">
    <property type="component" value="Unassembled WGS sequence"/>
</dbReference>
<dbReference type="Pfam" id="PF10453">
    <property type="entry name" value="NUFIP1"/>
    <property type="match status" value="1"/>
</dbReference>
<evidence type="ECO:0000256" key="1">
    <source>
        <dbReference type="PROSITE-ProRule" id="PRU00042"/>
    </source>
</evidence>
<feature type="region of interest" description="Disordered" evidence="2">
    <location>
        <begin position="203"/>
        <end position="227"/>
    </location>
</feature>
<feature type="compositionally biased region" description="Pro residues" evidence="2">
    <location>
        <begin position="20"/>
        <end position="47"/>
    </location>
</feature>
<sequence length="553" mass="63824">MSPLNRGPLLGPRVIRTPAIIPPPPPRFGGRLPPPGLPPRMPPPPINPVFGPIRQRLPPPPRPGVSRPSGPMPLFGPRVRGMAPMVPPMGLRGVGPRGPLMRPWHRRALPPQILSHMRPRFSIGNGNVKGKAMNNVKKVSKLEELELKKPWMTDEIRSEIQKKNKLYAKAKKNKDAKEWEEFKDLRNKVTRMIRDAKNDYLAKHPEQAHLYPSDEEPYDQRDENYTSSEDNESFYCEMCDKDFSSEDTLSKHKREHKLCGIDGCTFSAHPLLVERHITMQHSTGLYHKIKNISTPEEIQKWIMERKRKYPTKNNIELRKAEEMEKIQRGEIIKKQETTKRRRKKFIRSNNRKRTTKREIVKISNNFIEQSEKYRGLYKFSGTLSLKNEELQMEDQFKGEIENDCEKNINCISDEEETDALSKSTIAVCNIPNLVADYGSTSGESDAPEEIPFKKTKLDNDAIEESNVVKEIVEDKEIVVQNNLQLIDTNPISKSKRSSALNQNSKNKEQKITINRKQPYTSQLLQKLLSRSIQHERNLICQCVKYIVDNNFFD</sequence>
<dbReference type="PROSITE" id="PS00028">
    <property type="entry name" value="ZINC_FINGER_C2H2_1"/>
    <property type="match status" value="1"/>
</dbReference>
<dbReference type="PANTHER" id="PTHR13309:SF0">
    <property type="entry name" value="FMR1-INTERACTING PROTEIN NUFIP1"/>
    <property type="match status" value="1"/>
</dbReference>
<accession>A0AAW0ZIH8</accession>
<comment type="caution">
    <text evidence="4">The sequence shown here is derived from an EMBL/GenBank/DDBJ whole genome shotgun (WGS) entry which is preliminary data.</text>
</comment>
<protein>
    <recommendedName>
        <fullName evidence="3">C2H2-type domain-containing protein</fullName>
    </recommendedName>
</protein>
<name>A0AAW0ZIH8_9HYME</name>
<evidence type="ECO:0000256" key="2">
    <source>
        <dbReference type="SAM" id="MobiDB-lite"/>
    </source>
</evidence>
<keyword evidence="1" id="KW-0479">Metal-binding</keyword>
<dbReference type="GO" id="GO:0000492">
    <property type="term" value="P:box C/D snoRNP assembly"/>
    <property type="evidence" value="ECO:0007669"/>
    <property type="project" value="TreeGrafter"/>
</dbReference>
<dbReference type="GO" id="GO:0008270">
    <property type="term" value="F:zinc ion binding"/>
    <property type="evidence" value="ECO:0007669"/>
    <property type="project" value="UniProtKB-KW"/>
</dbReference>
<dbReference type="InterPro" id="IPR019496">
    <property type="entry name" value="NUFIP1_cons_dom"/>
</dbReference>
<evidence type="ECO:0000313" key="5">
    <source>
        <dbReference type="Proteomes" id="UP001432146"/>
    </source>
</evidence>
<keyword evidence="5" id="KW-1185">Reference proteome</keyword>
<dbReference type="AlphaFoldDB" id="A0AAW0ZIH8"/>
<keyword evidence="1" id="KW-0863">Zinc-finger</keyword>
<dbReference type="PANTHER" id="PTHR13309">
    <property type="entry name" value="NUCLEAR FRAGILE X MENTAL RETARDATION PROTEIN INTERACTING PROTEIN 1"/>
    <property type="match status" value="1"/>
</dbReference>
<dbReference type="PROSITE" id="PS50157">
    <property type="entry name" value="ZINC_FINGER_C2H2_2"/>
    <property type="match status" value="1"/>
</dbReference>
<dbReference type="InterPro" id="IPR013087">
    <property type="entry name" value="Znf_C2H2_type"/>
</dbReference>
<dbReference type="GO" id="GO:0005634">
    <property type="term" value="C:nucleus"/>
    <property type="evidence" value="ECO:0007669"/>
    <property type="project" value="TreeGrafter"/>
</dbReference>
<evidence type="ECO:0000313" key="4">
    <source>
        <dbReference type="EMBL" id="KAK9296963.1"/>
    </source>
</evidence>
<organism evidence="4 5">
    <name type="scientific">Tetragonisca angustula</name>
    <dbReference type="NCBI Taxonomy" id="166442"/>
    <lineage>
        <taxon>Eukaryota</taxon>
        <taxon>Metazoa</taxon>
        <taxon>Ecdysozoa</taxon>
        <taxon>Arthropoda</taxon>
        <taxon>Hexapoda</taxon>
        <taxon>Insecta</taxon>
        <taxon>Pterygota</taxon>
        <taxon>Neoptera</taxon>
        <taxon>Endopterygota</taxon>
        <taxon>Hymenoptera</taxon>
        <taxon>Apocrita</taxon>
        <taxon>Aculeata</taxon>
        <taxon>Apoidea</taxon>
        <taxon>Anthophila</taxon>
        <taxon>Apidae</taxon>
        <taxon>Tetragonisca</taxon>
    </lineage>
</organism>
<reference evidence="4 5" key="1">
    <citation type="submission" date="2024-05" db="EMBL/GenBank/DDBJ databases">
        <title>The nuclear and mitochondrial genome assemblies of Tetragonisca angustula (Apidae: Meliponini), a tiny yet remarkable pollinator in the Neotropics.</title>
        <authorList>
            <person name="Ferrari R."/>
            <person name="Ricardo P.C."/>
            <person name="Dias F.C."/>
            <person name="Araujo N.S."/>
            <person name="Soares D.O."/>
            <person name="Zhou Q.-S."/>
            <person name="Zhu C.-D."/>
            <person name="Coutinho L."/>
            <person name="Airas M.C."/>
            <person name="Batista T.M."/>
        </authorList>
    </citation>
    <scope>NUCLEOTIDE SEQUENCE [LARGE SCALE GENOMIC DNA]</scope>
    <source>
        <strain evidence="4">ASF017062</strain>
        <tissue evidence="4">Abdomen</tissue>
    </source>
</reference>